<evidence type="ECO:0000256" key="6">
    <source>
        <dbReference type="SAM" id="MobiDB-lite"/>
    </source>
</evidence>
<feature type="compositionally biased region" description="Acidic residues" evidence="6">
    <location>
        <begin position="483"/>
        <end position="493"/>
    </location>
</feature>
<dbReference type="InterPro" id="IPR038177">
    <property type="entry name" value="IAT_beta_sf"/>
</dbReference>
<keyword evidence="4 7" id="KW-0732">Signal</keyword>
<comment type="caution">
    <text evidence="9">The sequence shown here is derived from an EMBL/GenBank/DDBJ whole genome shotgun (WGS) entry which is preliminary data.</text>
</comment>
<dbReference type="AlphaFoldDB" id="A0A0A2WIA2"/>
<evidence type="ECO:0000256" key="4">
    <source>
        <dbReference type="ARBA" id="ARBA00022729"/>
    </source>
</evidence>
<dbReference type="InterPro" id="IPR051715">
    <property type="entry name" value="Intimin-Invasin_domain"/>
</dbReference>
<evidence type="ECO:0000313" key="9">
    <source>
        <dbReference type="EMBL" id="KGQ18442.1"/>
    </source>
</evidence>
<dbReference type="InterPro" id="IPR024519">
    <property type="entry name" value="IAT_beta"/>
</dbReference>
<dbReference type="PANTHER" id="PTHR39576:SF2">
    <property type="entry name" value="ATTACHING AND EFFACING PROTEIN HOMOLOG-RELATED"/>
    <property type="match status" value="1"/>
</dbReference>
<evidence type="ECO:0000256" key="1">
    <source>
        <dbReference type="ARBA" id="ARBA00004613"/>
    </source>
</evidence>
<evidence type="ECO:0000256" key="7">
    <source>
        <dbReference type="SAM" id="SignalP"/>
    </source>
</evidence>
<organism evidence="9 10">
    <name type="scientific">Lysobacter dokdonensis DS-58</name>
    <dbReference type="NCBI Taxonomy" id="1300345"/>
    <lineage>
        <taxon>Bacteria</taxon>
        <taxon>Pseudomonadati</taxon>
        <taxon>Pseudomonadota</taxon>
        <taxon>Gammaproteobacteria</taxon>
        <taxon>Lysobacterales</taxon>
        <taxon>Lysobacteraceae</taxon>
        <taxon>Noviluteimonas</taxon>
    </lineage>
</organism>
<keyword evidence="10" id="KW-1185">Reference proteome</keyword>
<dbReference type="Proteomes" id="UP000030518">
    <property type="component" value="Unassembled WGS sequence"/>
</dbReference>
<evidence type="ECO:0000256" key="3">
    <source>
        <dbReference type="ARBA" id="ARBA00022525"/>
    </source>
</evidence>
<feature type="region of interest" description="Disordered" evidence="6">
    <location>
        <begin position="483"/>
        <end position="535"/>
    </location>
</feature>
<dbReference type="Gene3D" id="2.60.40.2700">
    <property type="match status" value="1"/>
</dbReference>
<dbReference type="Pfam" id="PF18884">
    <property type="entry name" value="TSP3_bac"/>
    <property type="match status" value="2"/>
</dbReference>
<feature type="domain" description="Inverse autotransporter beta-domain" evidence="8">
    <location>
        <begin position="98"/>
        <end position="374"/>
    </location>
</feature>
<dbReference type="InterPro" id="IPR054665">
    <property type="entry name" value="ZirU-like_dom"/>
</dbReference>
<reference evidence="9 10" key="1">
    <citation type="submission" date="2014-09" db="EMBL/GenBank/DDBJ databases">
        <title>Genome sequences of Lysobacter dokdonensis DS-58.</title>
        <authorList>
            <person name="Kim J.F."/>
            <person name="Kwak M.-J."/>
        </authorList>
    </citation>
    <scope>NUCLEOTIDE SEQUENCE [LARGE SCALE GENOMIC DNA]</scope>
    <source>
        <strain evidence="9 10">DS-58</strain>
    </source>
</reference>
<proteinExistence type="inferred from homology"/>
<dbReference type="GO" id="GO:0009279">
    <property type="term" value="C:cell outer membrane"/>
    <property type="evidence" value="ECO:0007669"/>
    <property type="project" value="TreeGrafter"/>
</dbReference>
<sequence length="615" mass="65584">MTTQHRTNLLAKAIAMTLGFFVGAPAAFAEEDKKKKPVVPAANAASVEGNARDNTKKAQDKLPDIGGAAQGPNHAKAATDAMAGKLLGAAQAAAKTAQNNTSTTSTGAGDQFRNDAANAALSTGIGALQQSSNPFLQRLEGGITLDTQDIDFNIRTIGQIIGGEGKRHYLLAQLGAHDEDDRATANAGLVYRWIAPEDAWLIGANIFYDHDFDNSAHRIGVGAEVATKSTRVFANAYTPASDEWQTLKKKPDFEERAASGYDLGVAWSPSKAPGLDLTLKGTRWHGDQVDVFGSGQLFSNPFVFTTRLGYSPVPLFGIAVEHDKAMGTGTSDTKVMLNFRYQLGVPLSEQTARKNVAQRNDIRQRATDFVERENRIVTEVREKVVALTLAGPIVVNATINSDAVYTYALVVEGARDPYSFTIAGADAGLFTLVGNELRLDATQFTSAQLVEDNRFEVVVTVTDTRGRAAHKRFIIDVIDIDPDGDGLTNDEEETHGTDPNNPDTDGDGLDDKTEIDNGTDPLDPNDPNGGSTPVSVQVQFNGAALNDPPLVGSVLNAVVTCNGSGTCPPTLQYQWQIESAIGSGAYVDIAGATATTYTVQGGDQKRRIRVFVTQP</sequence>
<keyword evidence="3" id="KW-0964">Secreted</keyword>
<dbReference type="PATRIC" id="fig|1300345.3.peg.2398"/>
<comment type="subcellular location">
    <subcellularLocation>
        <location evidence="1">Secreted</location>
    </subcellularLocation>
</comment>
<name>A0A0A2WIA2_9GAMM</name>
<dbReference type="Pfam" id="PF11924">
    <property type="entry name" value="IAT_beta"/>
    <property type="match status" value="1"/>
</dbReference>
<comment type="similarity">
    <text evidence="2">Belongs to the intimin/invasin family.</text>
</comment>
<dbReference type="eggNOG" id="COG1388">
    <property type="taxonomic scope" value="Bacteria"/>
</dbReference>
<feature type="compositionally biased region" description="Basic and acidic residues" evidence="6">
    <location>
        <begin position="50"/>
        <end position="63"/>
    </location>
</feature>
<evidence type="ECO:0000313" key="10">
    <source>
        <dbReference type="Proteomes" id="UP000030518"/>
    </source>
</evidence>
<keyword evidence="5" id="KW-0106">Calcium</keyword>
<evidence type="ECO:0000259" key="8">
    <source>
        <dbReference type="Pfam" id="PF11924"/>
    </source>
</evidence>
<protein>
    <submittedName>
        <fullName evidence="9">Invasin</fullName>
    </submittedName>
</protein>
<dbReference type="Gene3D" id="2.40.160.160">
    <property type="entry name" value="Inverse autotransporter, beta-domain"/>
    <property type="match status" value="1"/>
</dbReference>
<dbReference type="NCBIfam" id="NF040485">
    <property type="entry name" value="ZirU_fam"/>
    <property type="match status" value="1"/>
</dbReference>
<accession>A0A0A2WIA2</accession>
<dbReference type="InterPro" id="IPR059100">
    <property type="entry name" value="TSP3_bac"/>
</dbReference>
<dbReference type="STRING" id="1300345.LF41_737"/>
<feature type="region of interest" description="Disordered" evidence="6">
    <location>
        <begin position="31"/>
        <end position="77"/>
    </location>
</feature>
<evidence type="ECO:0000256" key="5">
    <source>
        <dbReference type="ARBA" id="ARBA00022837"/>
    </source>
</evidence>
<feature type="signal peptide" evidence="7">
    <location>
        <begin position="1"/>
        <end position="29"/>
    </location>
</feature>
<dbReference type="eggNOG" id="COG4386">
    <property type="taxonomic scope" value="Bacteria"/>
</dbReference>
<feature type="chain" id="PRO_5001996729" evidence="7">
    <location>
        <begin position="30"/>
        <end position="615"/>
    </location>
</feature>
<evidence type="ECO:0000256" key="2">
    <source>
        <dbReference type="ARBA" id="ARBA00010116"/>
    </source>
</evidence>
<dbReference type="EMBL" id="JRKJ01000019">
    <property type="protein sequence ID" value="KGQ18442.1"/>
    <property type="molecule type" value="Genomic_DNA"/>
</dbReference>
<gene>
    <name evidence="9" type="ORF">LF41_737</name>
</gene>
<dbReference type="PANTHER" id="PTHR39576">
    <property type="entry name" value="ATTACHING AND EFFACING PROTEIN HOMOLOG-RELATED-RELATED"/>
    <property type="match status" value="1"/>
</dbReference>